<protein>
    <submittedName>
        <fullName evidence="1">Uncharacterized protein</fullName>
    </submittedName>
</protein>
<keyword evidence="2" id="KW-1185">Reference proteome</keyword>
<evidence type="ECO:0000313" key="1">
    <source>
        <dbReference type="EMBL" id="KAK1414940.1"/>
    </source>
</evidence>
<proteinExistence type="predicted"/>
<evidence type="ECO:0000313" key="2">
    <source>
        <dbReference type="Proteomes" id="UP001229421"/>
    </source>
</evidence>
<reference evidence="1" key="1">
    <citation type="journal article" date="2023" name="bioRxiv">
        <title>Improved chromosome-level genome assembly for marigold (Tagetes erecta).</title>
        <authorList>
            <person name="Jiang F."/>
            <person name="Yuan L."/>
            <person name="Wang S."/>
            <person name="Wang H."/>
            <person name="Xu D."/>
            <person name="Wang A."/>
            <person name="Fan W."/>
        </authorList>
    </citation>
    <scope>NUCLEOTIDE SEQUENCE</scope>
    <source>
        <strain evidence="1">WSJ</strain>
        <tissue evidence="1">Leaf</tissue>
    </source>
</reference>
<name>A0AAD8K8E4_TARER</name>
<dbReference type="AlphaFoldDB" id="A0AAD8K8E4"/>
<dbReference type="EMBL" id="JAUHHV010000008">
    <property type="protein sequence ID" value="KAK1414940.1"/>
    <property type="molecule type" value="Genomic_DNA"/>
</dbReference>
<sequence length="398" mass="44797">MDDNTTSNVIVDKALEKCTIDEDTTDLVMVDRYSMKRNLKEIYDVDESVDGSSSKLKKASVDEQFGKCKFINFLGTICHTSSKDSRFYRKQYLDNKKMNNRLLNIMKSTPATQDLPKSTKVPQITTGTPVVLSTQKFIPLNGHTIGNHIPYHDENSTYNGRSRQLSDITNVQTPLSVHNVTPSCSSVTQDTPLLINVTSSKHKVTGQEYMMPYAGVSVLNTISPSIIDKELSNGLNKGKEKVCMFTDIQPKVRIKTNRVSKVNSIGDQQNENHIKSLQSIMVTSYSNITNASNTNVQSTSYRISKIHERISTKRRRNPVGLNIPLFPTNKLTSIDDENLKGISKVLSLNVDQIKNLTLYEIEKVLLRNNSTLKKFPTMPFPDSETIKDTNNRLITEEP</sequence>
<comment type="caution">
    <text evidence="1">The sequence shown here is derived from an EMBL/GenBank/DDBJ whole genome shotgun (WGS) entry which is preliminary data.</text>
</comment>
<organism evidence="1 2">
    <name type="scientific">Tagetes erecta</name>
    <name type="common">African marigold</name>
    <dbReference type="NCBI Taxonomy" id="13708"/>
    <lineage>
        <taxon>Eukaryota</taxon>
        <taxon>Viridiplantae</taxon>
        <taxon>Streptophyta</taxon>
        <taxon>Embryophyta</taxon>
        <taxon>Tracheophyta</taxon>
        <taxon>Spermatophyta</taxon>
        <taxon>Magnoliopsida</taxon>
        <taxon>eudicotyledons</taxon>
        <taxon>Gunneridae</taxon>
        <taxon>Pentapetalae</taxon>
        <taxon>asterids</taxon>
        <taxon>campanulids</taxon>
        <taxon>Asterales</taxon>
        <taxon>Asteraceae</taxon>
        <taxon>Asteroideae</taxon>
        <taxon>Heliantheae alliance</taxon>
        <taxon>Tageteae</taxon>
        <taxon>Tagetes</taxon>
    </lineage>
</organism>
<gene>
    <name evidence="1" type="ORF">QVD17_30706</name>
</gene>
<dbReference type="Proteomes" id="UP001229421">
    <property type="component" value="Unassembled WGS sequence"/>
</dbReference>
<accession>A0AAD8K8E4</accession>